<accession>A0A5Q2MYX8</accession>
<keyword evidence="3" id="KW-1185">Reference proteome</keyword>
<keyword evidence="1" id="KW-0175">Coiled coil</keyword>
<name>A0A5Q2MYX8_9FIRM</name>
<gene>
    <name evidence="2" type="ORF">FTV88_1769</name>
</gene>
<organism evidence="2 3">
    <name type="scientific">Heliorestis convoluta</name>
    <dbReference type="NCBI Taxonomy" id="356322"/>
    <lineage>
        <taxon>Bacteria</taxon>
        <taxon>Bacillati</taxon>
        <taxon>Bacillota</taxon>
        <taxon>Clostridia</taxon>
        <taxon>Eubacteriales</taxon>
        <taxon>Heliobacteriaceae</taxon>
        <taxon>Heliorestis</taxon>
    </lineage>
</organism>
<dbReference type="EMBL" id="CP045875">
    <property type="protein sequence ID" value="QGG47867.1"/>
    <property type="molecule type" value="Genomic_DNA"/>
</dbReference>
<reference evidence="3" key="1">
    <citation type="submission" date="2019-11" db="EMBL/GenBank/DDBJ databases">
        <title>Genome sequence of Heliorestis convoluta strain HH, an alkaliphilic and minimalistic phototrophic bacterium from a soda lake in Egypt.</title>
        <authorList>
            <person name="Dewey E.D."/>
            <person name="Stokes L.M."/>
            <person name="Burchell B.M."/>
            <person name="Shaffer K.N."/>
            <person name="Huntington A.M."/>
            <person name="Baker J.M."/>
            <person name="Nadendla S."/>
            <person name="Giglio M.G."/>
            <person name="Touchman J.W."/>
            <person name="Blankenship R.E."/>
            <person name="Madigan M.T."/>
            <person name="Sattley W.M."/>
        </authorList>
    </citation>
    <scope>NUCLEOTIDE SEQUENCE [LARGE SCALE GENOMIC DNA]</scope>
    <source>
        <strain evidence="3">HH</strain>
    </source>
</reference>
<evidence type="ECO:0000313" key="3">
    <source>
        <dbReference type="Proteomes" id="UP000366051"/>
    </source>
</evidence>
<dbReference type="OrthoDB" id="2842763at2"/>
<dbReference type="AlphaFoldDB" id="A0A5Q2MYX8"/>
<sequence>MSKALWRWLLDMMPHDDLVSLARVMHVKVPGFRQIVLDHRIHLLRPRLIQTIINSKSFIKLQEAMDRHMQGQEPYLACREKDKEQLLELIYLGANPATLLSALISSPEQEHQEKAESLFIELRESEKLQSYEEQVAEKRKDDIEQKKILDTAEQWHKQYQEIEKKFIKLEEKIGKLNQSLEKQKNEFDIEKKQWHHEKQGFLLEIKEKDKRIKDKEDEIRRMTELCDTLHKNIAKYYFMEYKSPKSGGYGRSRDSYCSSDCNCYYNYN</sequence>
<dbReference type="Proteomes" id="UP000366051">
    <property type="component" value="Chromosome"/>
</dbReference>
<proteinExistence type="predicted"/>
<dbReference type="KEGG" id="hcv:FTV88_1769"/>
<protein>
    <submittedName>
        <fullName evidence="2">Uncharacterized protein</fullName>
    </submittedName>
</protein>
<evidence type="ECO:0000256" key="1">
    <source>
        <dbReference type="SAM" id="Coils"/>
    </source>
</evidence>
<dbReference type="RefSeq" id="WP_153725162.1">
    <property type="nucleotide sequence ID" value="NZ_CP045875.1"/>
</dbReference>
<feature type="coiled-coil region" evidence="1">
    <location>
        <begin position="152"/>
        <end position="232"/>
    </location>
</feature>
<evidence type="ECO:0000313" key="2">
    <source>
        <dbReference type="EMBL" id="QGG47867.1"/>
    </source>
</evidence>